<dbReference type="AlphaFoldDB" id="A0A5J5AHY3"/>
<gene>
    <name evidence="3" type="ORF">F0562_033825</name>
</gene>
<feature type="repeat" description="PPR" evidence="2">
    <location>
        <begin position="43"/>
        <end position="77"/>
    </location>
</feature>
<dbReference type="Pfam" id="PF13041">
    <property type="entry name" value="PPR_2"/>
    <property type="match status" value="4"/>
</dbReference>
<dbReference type="Proteomes" id="UP000325577">
    <property type="component" value="Linkage Group LG20"/>
</dbReference>
<dbReference type="InterPro" id="IPR002885">
    <property type="entry name" value="PPR_rpt"/>
</dbReference>
<accession>A0A5J5AHY3</accession>
<sequence length="457" mass="50461">MRKCLRENDNVVFSIVLKACSELREVDEGRKVHCHIVKVGSPDSFVLTGLVDLYAKCGEVECSREVFDEIIERNVVSWTSMIVGYVQNDCAEEGLILFNRMRDGLVEGNQYTFGSIITACTKLRALHQGKWVHGYVIKNGIDFNSFLVTTLVDMYVKCGAVRDARSILDELYTIDLVSWTAMIVGYTQSGYPDEALKLFVDKKQVGVLPNCVTTASVLSACAQSGNSKLGRSIHSLGIKLGLEDPALTNALVDMYSKCHMIADAYYIFEKVPLKDVIAWNSIISGCTQNGFAYEALKLFHQMRSEYMLADAVTIVTVLSACASLGALQVGSSLHAYSIKEGLESSNVFVGTALLNLYAKCGNANSARTVFDGMEEKNTFTWSAMIGGYGMQGDARGSLALFNDMLNEKLKPNDVIFTTILSTCSHTGMIGEGWRHFNLMCQQYNFVPSMKHYSPFKA</sequence>
<dbReference type="Pfam" id="PF01535">
    <property type="entry name" value="PPR"/>
    <property type="match status" value="1"/>
</dbReference>
<keyword evidence="4" id="KW-1185">Reference proteome</keyword>
<dbReference type="PANTHER" id="PTHR47926">
    <property type="entry name" value="PENTATRICOPEPTIDE REPEAT-CONTAINING PROTEIN"/>
    <property type="match status" value="1"/>
</dbReference>
<dbReference type="Gene3D" id="1.25.40.10">
    <property type="entry name" value="Tetratricopeptide repeat domain"/>
    <property type="match status" value="4"/>
</dbReference>
<reference evidence="3 4" key="1">
    <citation type="submission" date="2019-09" db="EMBL/GenBank/DDBJ databases">
        <title>A chromosome-level genome assembly of the Chinese tupelo Nyssa sinensis.</title>
        <authorList>
            <person name="Yang X."/>
            <person name="Kang M."/>
            <person name="Yang Y."/>
            <person name="Xiong H."/>
            <person name="Wang M."/>
            <person name="Zhang Z."/>
            <person name="Wang Z."/>
            <person name="Wu H."/>
            <person name="Ma T."/>
            <person name="Liu J."/>
            <person name="Xi Z."/>
        </authorList>
    </citation>
    <scope>NUCLEOTIDE SEQUENCE [LARGE SCALE GENOMIC DNA]</scope>
    <source>
        <strain evidence="3">J267</strain>
        <tissue evidence="3">Leaf</tissue>
    </source>
</reference>
<dbReference type="EMBL" id="CM018044">
    <property type="protein sequence ID" value="KAA8529376.1"/>
    <property type="molecule type" value="Genomic_DNA"/>
</dbReference>
<dbReference type="InterPro" id="IPR011990">
    <property type="entry name" value="TPR-like_helical_dom_sf"/>
</dbReference>
<dbReference type="FunFam" id="1.25.40.10:FF:000309">
    <property type="entry name" value="Pentatricopeptide repeat-containing protein, chloroplastic"/>
    <property type="match status" value="1"/>
</dbReference>
<dbReference type="PANTHER" id="PTHR47926:SF347">
    <property type="entry name" value="PENTATRICOPEPTIDE REPEAT-CONTAINING PROTEIN"/>
    <property type="match status" value="1"/>
</dbReference>
<dbReference type="FunFam" id="1.25.40.10:FF:000073">
    <property type="entry name" value="Pentatricopeptide repeat-containing protein chloroplastic"/>
    <property type="match status" value="1"/>
</dbReference>
<dbReference type="FunFam" id="1.25.40.10:FF:000948">
    <property type="entry name" value="Pentatricopeptide repeat-containing protein mitochondrial"/>
    <property type="match status" value="1"/>
</dbReference>
<dbReference type="FunFam" id="1.25.40.10:FF:000031">
    <property type="entry name" value="Pentatricopeptide repeat-containing protein mitochondrial"/>
    <property type="match status" value="1"/>
</dbReference>
<organism evidence="3 4">
    <name type="scientific">Nyssa sinensis</name>
    <dbReference type="NCBI Taxonomy" id="561372"/>
    <lineage>
        <taxon>Eukaryota</taxon>
        <taxon>Viridiplantae</taxon>
        <taxon>Streptophyta</taxon>
        <taxon>Embryophyta</taxon>
        <taxon>Tracheophyta</taxon>
        <taxon>Spermatophyta</taxon>
        <taxon>Magnoliopsida</taxon>
        <taxon>eudicotyledons</taxon>
        <taxon>Gunneridae</taxon>
        <taxon>Pentapetalae</taxon>
        <taxon>asterids</taxon>
        <taxon>Cornales</taxon>
        <taxon>Nyssaceae</taxon>
        <taxon>Nyssa</taxon>
    </lineage>
</organism>
<dbReference type="OrthoDB" id="185373at2759"/>
<evidence type="ECO:0008006" key="5">
    <source>
        <dbReference type="Google" id="ProtNLM"/>
    </source>
</evidence>
<dbReference type="NCBIfam" id="TIGR00756">
    <property type="entry name" value="PPR"/>
    <property type="match status" value="3"/>
</dbReference>
<keyword evidence="1" id="KW-0677">Repeat</keyword>
<feature type="repeat" description="PPR" evidence="2">
    <location>
        <begin position="275"/>
        <end position="309"/>
    </location>
</feature>
<dbReference type="GO" id="GO:0003723">
    <property type="term" value="F:RNA binding"/>
    <property type="evidence" value="ECO:0007669"/>
    <property type="project" value="InterPro"/>
</dbReference>
<dbReference type="GO" id="GO:0009451">
    <property type="term" value="P:RNA modification"/>
    <property type="evidence" value="ECO:0007669"/>
    <property type="project" value="InterPro"/>
</dbReference>
<feature type="repeat" description="PPR" evidence="2">
    <location>
        <begin position="377"/>
        <end position="411"/>
    </location>
</feature>
<evidence type="ECO:0000313" key="3">
    <source>
        <dbReference type="EMBL" id="KAA8529376.1"/>
    </source>
</evidence>
<protein>
    <recommendedName>
        <fullName evidence="5">Pentatricopeptide repeat-containing protein</fullName>
    </recommendedName>
</protein>
<feature type="repeat" description="PPR" evidence="2">
    <location>
        <begin position="175"/>
        <end position="209"/>
    </location>
</feature>
<proteinExistence type="predicted"/>
<dbReference type="PROSITE" id="PS51375">
    <property type="entry name" value="PPR"/>
    <property type="match status" value="4"/>
</dbReference>
<dbReference type="InterPro" id="IPR046960">
    <property type="entry name" value="PPR_At4g14850-like_plant"/>
</dbReference>
<evidence type="ECO:0000313" key="4">
    <source>
        <dbReference type="Proteomes" id="UP000325577"/>
    </source>
</evidence>
<evidence type="ECO:0000256" key="2">
    <source>
        <dbReference type="PROSITE-ProRule" id="PRU00708"/>
    </source>
</evidence>
<name>A0A5J5AHY3_9ASTE</name>
<evidence type="ECO:0000256" key="1">
    <source>
        <dbReference type="ARBA" id="ARBA00022737"/>
    </source>
</evidence>